<dbReference type="Proteomes" id="UP000005240">
    <property type="component" value="Unassembled WGS sequence"/>
</dbReference>
<keyword evidence="2" id="KW-0732">Signal</keyword>
<name>A0A180H3R6_PUCT1</name>
<gene>
    <name evidence="3" type="ORF">PTTG_25469</name>
</gene>
<evidence type="ECO:0000313" key="3">
    <source>
        <dbReference type="EMBL" id="OAV99172.1"/>
    </source>
</evidence>
<proteinExistence type="predicted"/>
<feature type="signal peptide" evidence="2">
    <location>
        <begin position="1"/>
        <end position="21"/>
    </location>
</feature>
<dbReference type="AlphaFoldDB" id="A0A180H3R6"/>
<sequence>MKKFWNLGLMVASADLHCLWGSLIPQDPESHLLTTADVSRTFGENLGEQIEHGITLADRLPVPSTGAALDSTLSRMRDETARAGGQSRTTLIQSDLARPTSSNFNLAFESISHGRSQIAVCHQPSAEPNFLKRGRQQRTVNIEGIVTSNYGAAARDASTSGFGLLDLVEQTPKAPRAPVMLTSTPTTEHNSNPKISHNATQKKTGNPSNTAGRSRKTHSFIWEFFSLIMEEGKSFQPFSLFTFVFLFSWCD</sequence>
<feature type="chain" id="PRO_5008110632" evidence="2">
    <location>
        <begin position="22"/>
        <end position="251"/>
    </location>
</feature>
<protein>
    <submittedName>
        <fullName evidence="3 4">Uncharacterized protein</fullName>
    </submittedName>
</protein>
<keyword evidence="5" id="KW-1185">Reference proteome</keyword>
<evidence type="ECO:0000256" key="2">
    <source>
        <dbReference type="SAM" id="SignalP"/>
    </source>
</evidence>
<dbReference type="EMBL" id="ADAS02000004">
    <property type="protein sequence ID" value="OAV99172.1"/>
    <property type="molecule type" value="Genomic_DNA"/>
</dbReference>
<reference evidence="3" key="2">
    <citation type="submission" date="2016-05" db="EMBL/GenBank/DDBJ databases">
        <title>Comparative analysis highlights variable genome content of wheat rusts and divergence of the mating loci.</title>
        <authorList>
            <person name="Cuomo C.A."/>
            <person name="Bakkeren G."/>
            <person name="Szabo L."/>
            <person name="Khalil H."/>
            <person name="Joly D."/>
            <person name="Goldberg J."/>
            <person name="Young S."/>
            <person name="Zeng Q."/>
            <person name="Fellers J."/>
        </authorList>
    </citation>
    <scope>NUCLEOTIDE SEQUENCE [LARGE SCALE GENOMIC DNA]</scope>
    <source>
        <strain evidence="3">1-1 BBBD Race 1</strain>
    </source>
</reference>
<feature type="compositionally biased region" description="Polar residues" evidence="1">
    <location>
        <begin position="181"/>
        <end position="212"/>
    </location>
</feature>
<reference evidence="4" key="4">
    <citation type="submission" date="2025-05" db="UniProtKB">
        <authorList>
            <consortium name="EnsemblFungi"/>
        </authorList>
    </citation>
    <scope>IDENTIFICATION</scope>
    <source>
        <strain evidence="4">isolate 1-1 / race 1 (BBBD)</strain>
    </source>
</reference>
<reference evidence="3" key="1">
    <citation type="submission" date="2009-11" db="EMBL/GenBank/DDBJ databases">
        <authorList>
            <consortium name="The Broad Institute Genome Sequencing Platform"/>
            <person name="Ward D."/>
            <person name="Feldgarden M."/>
            <person name="Earl A."/>
            <person name="Young S.K."/>
            <person name="Zeng Q."/>
            <person name="Koehrsen M."/>
            <person name="Alvarado L."/>
            <person name="Berlin A."/>
            <person name="Bochicchio J."/>
            <person name="Borenstein D."/>
            <person name="Chapman S.B."/>
            <person name="Chen Z."/>
            <person name="Engels R."/>
            <person name="Freedman E."/>
            <person name="Gellesch M."/>
            <person name="Goldberg J."/>
            <person name="Griggs A."/>
            <person name="Gujja S."/>
            <person name="Heilman E."/>
            <person name="Heiman D."/>
            <person name="Hepburn T."/>
            <person name="Howarth C."/>
            <person name="Jen D."/>
            <person name="Larson L."/>
            <person name="Lewis B."/>
            <person name="Mehta T."/>
            <person name="Park D."/>
            <person name="Pearson M."/>
            <person name="Roberts A."/>
            <person name="Saif S."/>
            <person name="Shea T."/>
            <person name="Shenoy N."/>
            <person name="Sisk P."/>
            <person name="Stolte C."/>
            <person name="Sykes S."/>
            <person name="Thomson T."/>
            <person name="Walk T."/>
            <person name="White J."/>
            <person name="Yandava C."/>
            <person name="Izard J."/>
            <person name="Baranova O.V."/>
            <person name="Blanton J.M."/>
            <person name="Tanner A.C."/>
            <person name="Dewhirst F.E."/>
            <person name="Haas B."/>
            <person name="Nusbaum C."/>
            <person name="Birren B."/>
        </authorList>
    </citation>
    <scope>NUCLEOTIDE SEQUENCE [LARGE SCALE GENOMIC DNA]</scope>
    <source>
        <strain evidence="3">1-1 BBBD Race 1</strain>
    </source>
</reference>
<evidence type="ECO:0000256" key="1">
    <source>
        <dbReference type="SAM" id="MobiDB-lite"/>
    </source>
</evidence>
<evidence type="ECO:0000313" key="5">
    <source>
        <dbReference type="Proteomes" id="UP000005240"/>
    </source>
</evidence>
<organism evidence="3">
    <name type="scientific">Puccinia triticina (isolate 1-1 / race 1 (BBBD))</name>
    <name type="common">Brown leaf rust fungus</name>
    <dbReference type="NCBI Taxonomy" id="630390"/>
    <lineage>
        <taxon>Eukaryota</taxon>
        <taxon>Fungi</taxon>
        <taxon>Dikarya</taxon>
        <taxon>Basidiomycota</taxon>
        <taxon>Pucciniomycotina</taxon>
        <taxon>Pucciniomycetes</taxon>
        <taxon>Pucciniales</taxon>
        <taxon>Pucciniaceae</taxon>
        <taxon>Puccinia</taxon>
    </lineage>
</organism>
<evidence type="ECO:0000313" key="4">
    <source>
        <dbReference type="EnsemblFungi" id="PTTG_25469-t43_1-p1"/>
    </source>
</evidence>
<dbReference type="EnsemblFungi" id="PTTG_25469-t43_1">
    <property type="protein sequence ID" value="PTTG_25469-t43_1-p1"/>
    <property type="gene ID" value="PTTG_25469"/>
</dbReference>
<accession>A0A180H3R6</accession>
<feature type="region of interest" description="Disordered" evidence="1">
    <location>
        <begin position="178"/>
        <end position="214"/>
    </location>
</feature>
<reference evidence="4 5" key="3">
    <citation type="journal article" date="2017" name="G3 (Bethesda)">
        <title>Comparative analysis highlights variable genome content of wheat rusts and divergence of the mating loci.</title>
        <authorList>
            <person name="Cuomo C.A."/>
            <person name="Bakkeren G."/>
            <person name="Khalil H.B."/>
            <person name="Panwar V."/>
            <person name="Joly D."/>
            <person name="Linning R."/>
            <person name="Sakthikumar S."/>
            <person name="Song X."/>
            <person name="Adiconis X."/>
            <person name="Fan L."/>
            <person name="Goldberg J.M."/>
            <person name="Levin J.Z."/>
            <person name="Young S."/>
            <person name="Zeng Q."/>
            <person name="Anikster Y."/>
            <person name="Bruce M."/>
            <person name="Wang M."/>
            <person name="Yin C."/>
            <person name="McCallum B."/>
            <person name="Szabo L.J."/>
            <person name="Hulbert S."/>
            <person name="Chen X."/>
            <person name="Fellers J.P."/>
        </authorList>
    </citation>
    <scope>NUCLEOTIDE SEQUENCE</scope>
    <source>
        <strain evidence="5">Isolate 1-1 / race 1 (BBBD)</strain>
        <strain evidence="4">isolate 1-1 / race 1 (BBBD)</strain>
    </source>
</reference>
<dbReference type="VEuPathDB" id="FungiDB:PTTG_25469"/>